<dbReference type="AlphaFoldDB" id="B7LKD7"/>
<proteinExistence type="predicted"/>
<protein>
    <submittedName>
        <fullName evidence="8">Outer membrane lipoprotein</fullName>
    </submittedName>
</protein>
<dbReference type="EMBL" id="CU928158">
    <property type="protein sequence ID" value="CAQ88214.1"/>
    <property type="molecule type" value="Genomic_DNA"/>
</dbReference>
<evidence type="ECO:0000256" key="1">
    <source>
        <dbReference type="ARBA" id="ARBA00004459"/>
    </source>
</evidence>
<evidence type="ECO:0000256" key="2">
    <source>
        <dbReference type="ARBA" id="ARBA00022729"/>
    </source>
</evidence>
<evidence type="ECO:0000256" key="4">
    <source>
        <dbReference type="ARBA" id="ARBA00023139"/>
    </source>
</evidence>
<feature type="chain" id="PRO_5002860022" evidence="6">
    <location>
        <begin position="42"/>
        <end position="187"/>
    </location>
</feature>
<dbReference type="PANTHER" id="PTHR35603:SF1">
    <property type="entry name" value="OUTER MEMBRANE LIPOPROTEIN SLYB"/>
    <property type="match status" value="1"/>
</dbReference>
<accession>B7LKD7</accession>
<dbReference type="PANTHER" id="PTHR35603">
    <property type="match status" value="1"/>
</dbReference>
<sequence>MILNRLFSQYTQQGIVMNFKKCLLPVAIMASIALTGCQSNADEHAADVYQTDQLNSKQETKTVNIISVLPAKVAVDNTKNKQAAQTFGAVLGAVAGGVAGHNVGSRSTLNTTTGAVAGGAAGAAAGSMVDDKVLVEGVSLTYKEGKKVYTSTQVGKQCQFTTGLAVVISTAYNETRIQPNAQCPEKK</sequence>
<keyword evidence="3" id="KW-0472">Membrane</keyword>
<keyword evidence="9" id="KW-1185">Reference proteome</keyword>
<dbReference type="InterPro" id="IPR051407">
    <property type="entry name" value="Bact_OM_lipoprot/Surf_antigen"/>
</dbReference>
<evidence type="ECO:0000313" key="9">
    <source>
        <dbReference type="Proteomes" id="UP000000745"/>
    </source>
</evidence>
<comment type="subcellular location">
    <subcellularLocation>
        <location evidence="1">Cell outer membrane</location>
        <topology evidence="1">Lipid-anchor</topology>
    </subcellularLocation>
</comment>
<feature type="signal peptide" evidence="6">
    <location>
        <begin position="1"/>
        <end position="41"/>
    </location>
</feature>
<reference evidence="9" key="1">
    <citation type="journal article" date="2009" name="PLoS Genet.">
        <title>Organised genome dynamics in the Escherichia coli species results in highly diverse adaptive paths.</title>
        <authorList>
            <person name="Touchon M."/>
            <person name="Hoede C."/>
            <person name="Tenaillon O."/>
            <person name="Barbe V."/>
            <person name="Baeriswyl S."/>
            <person name="Bidet P."/>
            <person name="Bingen E."/>
            <person name="Bonacorsi S."/>
            <person name="Bouchier C."/>
            <person name="Bouvet O."/>
            <person name="Calteau A."/>
            <person name="Chiapello H."/>
            <person name="Clermont O."/>
            <person name="Cruveiller S."/>
            <person name="Danchin A."/>
            <person name="Diard M."/>
            <person name="Dossat C."/>
            <person name="Karoui M.E."/>
            <person name="Frapy E."/>
            <person name="Garry L."/>
            <person name="Ghigo J.M."/>
            <person name="Gilles A.M."/>
            <person name="Johnson J."/>
            <person name="Le Bouguenec C."/>
            <person name="Lescat M."/>
            <person name="Mangenot S."/>
            <person name="Martinez-Jehanne V."/>
            <person name="Matic I."/>
            <person name="Nassif X."/>
            <person name="Oztas S."/>
            <person name="Petit M.A."/>
            <person name="Pichon C."/>
            <person name="Rouy Z."/>
            <person name="Ruf C.S."/>
            <person name="Schneider D."/>
            <person name="Tourret J."/>
            <person name="Vacherie B."/>
            <person name="Vallenet D."/>
            <person name="Medigue C."/>
            <person name="Rocha E.P.C."/>
            <person name="Denamur E."/>
        </authorList>
    </citation>
    <scope>NUCLEOTIDE SEQUENCE [LARGE SCALE GENOMIC DNA]</scope>
    <source>
        <strain evidence="9">ATCC 35469 / DSM 13698 / BCRC 15582 / CCUG 18766 / IAM 14443 / JCM 21226 / LMG 7866 / NBRC 102419 / NCTC 12128 / CDC 0568-73</strain>
    </source>
</reference>
<keyword evidence="5 8" id="KW-0449">Lipoprotein</keyword>
<evidence type="ECO:0000259" key="7">
    <source>
        <dbReference type="Pfam" id="PF05433"/>
    </source>
</evidence>
<dbReference type="InterPro" id="IPR008816">
    <property type="entry name" value="Gly_zipper_2TM_dom"/>
</dbReference>
<dbReference type="Proteomes" id="UP000000745">
    <property type="component" value="Chromosome"/>
</dbReference>
<feature type="domain" description="Glycine zipper 2TM" evidence="7">
    <location>
        <begin position="88"/>
        <end position="129"/>
    </location>
</feature>
<dbReference type="GO" id="GO:0009279">
    <property type="term" value="C:cell outer membrane"/>
    <property type="evidence" value="ECO:0007669"/>
    <property type="project" value="UniProtKB-SubCell"/>
</dbReference>
<dbReference type="HOGENOM" id="CLU_112454_0_0_6"/>
<evidence type="ECO:0000256" key="3">
    <source>
        <dbReference type="ARBA" id="ARBA00023136"/>
    </source>
</evidence>
<dbReference type="KEGG" id="efe:EFER_0671"/>
<keyword evidence="4" id="KW-0564">Palmitate</keyword>
<name>B7LKD7_ESCF3</name>
<keyword evidence="2 6" id="KW-0732">Signal</keyword>
<dbReference type="Pfam" id="PF05433">
    <property type="entry name" value="Rick_17kDa_Anti"/>
    <property type="match status" value="1"/>
</dbReference>
<gene>
    <name evidence="8" type="primary">yfgH</name>
    <name evidence="8" type="ordered locus">EFER_0671</name>
</gene>
<evidence type="ECO:0000256" key="6">
    <source>
        <dbReference type="SAM" id="SignalP"/>
    </source>
</evidence>
<organism evidence="8 9">
    <name type="scientific">Escherichia fergusonii (strain ATCC 35469 / DSM 13698 / CCUG 18766 / IAM 14443 / JCM 21226 / LMG 7866 / NBRC 102419 / NCTC 12128 / CDC 0568-73)</name>
    <dbReference type="NCBI Taxonomy" id="585054"/>
    <lineage>
        <taxon>Bacteria</taxon>
        <taxon>Pseudomonadati</taxon>
        <taxon>Pseudomonadota</taxon>
        <taxon>Gammaproteobacteria</taxon>
        <taxon>Enterobacterales</taxon>
        <taxon>Enterobacteriaceae</taxon>
        <taxon>Escherichia</taxon>
    </lineage>
</organism>
<evidence type="ECO:0000256" key="5">
    <source>
        <dbReference type="ARBA" id="ARBA00023288"/>
    </source>
</evidence>
<evidence type="ECO:0000313" key="8">
    <source>
        <dbReference type="EMBL" id="CAQ88214.1"/>
    </source>
</evidence>